<dbReference type="EMBL" id="AP027059">
    <property type="protein sequence ID" value="BDU50715.1"/>
    <property type="molecule type" value="Genomic_DNA"/>
</dbReference>
<sequence>MNKNLILYNLFPKAAGKISDWIDYLDEIKYMGFNSVYLNPIYETGFSGSLYAPRDFYKINNNFIDDYFDGSPEEQLKNFVEEAHKRGLKVIFEMIVTHTSIDSELLLDHPEWYKYNGDRVKSFSANDNLGFVEWADLAEIDNYNSAEKENLWLYWEQLAKYYISTFDIDGFKCSTAYKVPIELWNKIIKSSKEIKNDIIFIADNLGSDFNKMVELARGEFDYLFTSLKWWDFNETWFLEQHYTLKNLVGLISFPESYNTERIVEEYGEMCSSKSWYGLSAFMNSGVMLPIGYEFGVEDRLDVIMSSQIMSEDKRFNISDYIKRINEIKNSYNIFQQETELYFLDFEKEKLVVLKKSTDIENVLLIINLDFDNHIEIKIEDLKSILDGDEIIDISPEDKQNDINNFYKYKLSPGEIRVLYSKK</sequence>
<dbReference type="Proteomes" id="UP001321582">
    <property type="component" value="Chromosome"/>
</dbReference>
<organism evidence="2 3">
    <name type="scientific">Haliovirga abyssi</name>
    <dbReference type="NCBI Taxonomy" id="2996794"/>
    <lineage>
        <taxon>Bacteria</taxon>
        <taxon>Fusobacteriati</taxon>
        <taxon>Fusobacteriota</taxon>
        <taxon>Fusobacteriia</taxon>
        <taxon>Fusobacteriales</taxon>
        <taxon>Haliovirgaceae</taxon>
        <taxon>Haliovirga</taxon>
    </lineage>
</organism>
<dbReference type="InterPro" id="IPR017853">
    <property type="entry name" value="GH"/>
</dbReference>
<keyword evidence="3" id="KW-1185">Reference proteome</keyword>
<dbReference type="GO" id="GO:0009313">
    <property type="term" value="P:oligosaccharide catabolic process"/>
    <property type="evidence" value="ECO:0007669"/>
    <property type="project" value="TreeGrafter"/>
</dbReference>
<reference evidence="2 3" key="1">
    <citation type="submission" date="2022-11" db="EMBL/GenBank/DDBJ databases">
        <title>Haliovirga abyssi gen. nov., sp. nov., a mesophilic fermentative bacterium isolated from the Iheya North hydrothermal field and the proposal of Haliovirgaceae fam. nov.</title>
        <authorList>
            <person name="Miyazaki U."/>
            <person name="Tame A."/>
            <person name="Miyazaki J."/>
            <person name="Takai K."/>
            <person name="Sawayama S."/>
            <person name="Kitajima M."/>
            <person name="Okamoto A."/>
            <person name="Nakagawa S."/>
        </authorList>
    </citation>
    <scope>NUCLEOTIDE SEQUENCE [LARGE SCALE GENOMIC DNA]</scope>
    <source>
        <strain evidence="2 3">IC12</strain>
    </source>
</reference>
<dbReference type="PANTHER" id="PTHR10357">
    <property type="entry name" value="ALPHA-AMYLASE FAMILY MEMBER"/>
    <property type="match status" value="1"/>
</dbReference>
<dbReference type="Pfam" id="PF14701">
    <property type="entry name" value="hDGE_amylase"/>
    <property type="match status" value="1"/>
</dbReference>
<feature type="domain" description="Glycosyl hydrolase family 13 catalytic" evidence="1">
    <location>
        <begin position="5"/>
        <end position="328"/>
    </location>
</feature>
<protein>
    <submittedName>
        <fullName evidence="2">Alpha-amylase</fullName>
    </submittedName>
</protein>
<dbReference type="SMART" id="SM00642">
    <property type="entry name" value="Aamy"/>
    <property type="match status" value="1"/>
</dbReference>
<evidence type="ECO:0000313" key="3">
    <source>
        <dbReference type="Proteomes" id="UP001321582"/>
    </source>
</evidence>
<dbReference type="InterPro" id="IPR032792">
    <property type="entry name" value="AGL_glucanoTrfase"/>
</dbReference>
<dbReference type="AlphaFoldDB" id="A0AAU9E2T1"/>
<dbReference type="RefSeq" id="WP_307903572.1">
    <property type="nucleotide sequence ID" value="NZ_AP027059.1"/>
</dbReference>
<dbReference type="SUPFAM" id="SSF51445">
    <property type="entry name" value="(Trans)glycosidases"/>
    <property type="match status" value="1"/>
</dbReference>
<dbReference type="Gene3D" id="3.20.20.80">
    <property type="entry name" value="Glycosidases"/>
    <property type="match status" value="1"/>
</dbReference>
<dbReference type="InterPro" id="IPR006047">
    <property type="entry name" value="GH13_cat_dom"/>
</dbReference>
<proteinExistence type="predicted"/>
<evidence type="ECO:0000259" key="1">
    <source>
        <dbReference type="SMART" id="SM00642"/>
    </source>
</evidence>
<evidence type="ECO:0000313" key="2">
    <source>
        <dbReference type="EMBL" id="BDU50715.1"/>
    </source>
</evidence>
<name>A0AAU9E2T1_9FUSO</name>
<dbReference type="PANTHER" id="PTHR10357:SF205">
    <property type="entry name" value="O-GLYCOSYL HYDROLASE FAMILY 13"/>
    <property type="match status" value="1"/>
</dbReference>
<accession>A0AAU9E2T1</accession>
<dbReference type="GO" id="GO:0004556">
    <property type="term" value="F:alpha-amylase activity"/>
    <property type="evidence" value="ECO:0007669"/>
    <property type="project" value="TreeGrafter"/>
</dbReference>
<dbReference type="KEGG" id="haby:HLVA_12840"/>
<gene>
    <name evidence="2" type="ORF">HLVA_12840</name>
</gene>